<evidence type="ECO:0000313" key="3">
    <source>
        <dbReference type="EMBL" id="VVT43742.1"/>
    </source>
</evidence>
<dbReference type="Pfam" id="PF01498">
    <property type="entry name" value="HTH_Tnp_Tc3_2"/>
    <property type="match status" value="1"/>
</dbReference>
<dbReference type="PANTHER" id="PTHR23022:SF135">
    <property type="entry name" value="SI:DKEY-77F5.3"/>
    <property type="match status" value="1"/>
</dbReference>
<organism evidence="3 4">
    <name type="scientific">Magnusiomyces paraingens</name>
    <dbReference type="NCBI Taxonomy" id="2606893"/>
    <lineage>
        <taxon>Eukaryota</taxon>
        <taxon>Fungi</taxon>
        <taxon>Dikarya</taxon>
        <taxon>Ascomycota</taxon>
        <taxon>Saccharomycotina</taxon>
        <taxon>Dipodascomycetes</taxon>
        <taxon>Dipodascales</taxon>
        <taxon>Dipodascaceae</taxon>
        <taxon>Magnusiomyces</taxon>
    </lineage>
</organism>
<dbReference type="InterPro" id="IPR038717">
    <property type="entry name" value="Tc1-like_DDE_dom"/>
</dbReference>
<dbReference type="GeneID" id="43578949"/>
<accession>A0A5E8B293</accession>
<dbReference type="InterPro" id="IPR052338">
    <property type="entry name" value="Transposase_5"/>
</dbReference>
<evidence type="ECO:0008006" key="5">
    <source>
        <dbReference type="Google" id="ProtNLM"/>
    </source>
</evidence>
<dbReference type="GO" id="GO:0003677">
    <property type="term" value="F:DNA binding"/>
    <property type="evidence" value="ECO:0007669"/>
    <property type="project" value="InterPro"/>
</dbReference>
<sequence>MAPVTSRVEYSPDKRTRIYMKYKMGISQRRIAFEERVSPGSVSGIIRRYPIQNNASSCGRSGRPPKLSDRNKRAIFRVIRKDHFIKMQDLIVAVDLNVSKRTILRWLKHEGIHHQRALRRPLLTPTIAEKRLNFARMYKDEPESFWKHWISSDESTIARGDGEKQEWVLCPKGQRLDIQYVQPKGKPSRHSQMFWGAISFSSRSSLWPLHGDPTSARGGSGSIFVQDNAPTHKARIVQNWLREWAEQNGVTLVDLPPYSPDLNPIENIWKLLKEEICKRFPELSLLPQNNQSLNKLCEAAVEVWEDFHQDLINKLVLSMPRRLQAVVDANGWYTKY</sequence>
<evidence type="ECO:0000259" key="2">
    <source>
        <dbReference type="Pfam" id="PF13358"/>
    </source>
</evidence>
<protein>
    <recommendedName>
        <fullName evidence="5">Tc1-like transposase DDE domain-containing protein</fullName>
    </recommendedName>
</protein>
<dbReference type="Pfam" id="PF13358">
    <property type="entry name" value="DDE_3"/>
    <property type="match status" value="1"/>
</dbReference>
<dbReference type="RefSeq" id="XP_031850740.1">
    <property type="nucleotide sequence ID" value="XM_031994849.1"/>
</dbReference>
<reference evidence="3 4" key="1">
    <citation type="submission" date="2019-09" db="EMBL/GenBank/DDBJ databases">
        <authorList>
            <person name="Brejova B."/>
        </authorList>
    </citation>
    <scope>NUCLEOTIDE SEQUENCE [LARGE SCALE GENOMIC DNA]</scope>
</reference>
<dbReference type="SUPFAM" id="SSF46689">
    <property type="entry name" value="Homeodomain-like"/>
    <property type="match status" value="1"/>
</dbReference>
<keyword evidence="4" id="KW-1185">Reference proteome</keyword>
<dbReference type="Gene3D" id="3.30.420.10">
    <property type="entry name" value="Ribonuclease H-like superfamily/Ribonuclease H"/>
    <property type="match status" value="1"/>
</dbReference>
<feature type="domain" description="Transposase Tc1-like" evidence="1">
    <location>
        <begin position="72"/>
        <end position="140"/>
    </location>
</feature>
<dbReference type="PANTHER" id="PTHR23022">
    <property type="entry name" value="TRANSPOSABLE ELEMENT-RELATED"/>
    <property type="match status" value="1"/>
</dbReference>
<dbReference type="Proteomes" id="UP000398389">
    <property type="component" value="Unassembled WGS sequence"/>
</dbReference>
<dbReference type="EMBL" id="CABVLU010000001">
    <property type="protein sequence ID" value="VVT43742.1"/>
    <property type="molecule type" value="Genomic_DNA"/>
</dbReference>
<evidence type="ECO:0000313" key="4">
    <source>
        <dbReference type="Proteomes" id="UP000398389"/>
    </source>
</evidence>
<dbReference type="InterPro" id="IPR009057">
    <property type="entry name" value="Homeodomain-like_sf"/>
</dbReference>
<gene>
    <name evidence="3" type="ORF">SAPINGB_P000125</name>
</gene>
<feature type="domain" description="Tc1-like transposase DDE" evidence="2">
    <location>
        <begin position="221"/>
        <end position="280"/>
    </location>
</feature>
<dbReference type="GO" id="GO:0006313">
    <property type="term" value="P:DNA transposition"/>
    <property type="evidence" value="ECO:0007669"/>
    <property type="project" value="InterPro"/>
</dbReference>
<dbReference type="OrthoDB" id="4022870at2759"/>
<evidence type="ECO:0000259" key="1">
    <source>
        <dbReference type="Pfam" id="PF01498"/>
    </source>
</evidence>
<dbReference type="GO" id="GO:0015074">
    <property type="term" value="P:DNA integration"/>
    <property type="evidence" value="ECO:0007669"/>
    <property type="project" value="InterPro"/>
</dbReference>
<proteinExistence type="predicted"/>
<dbReference type="InterPro" id="IPR002492">
    <property type="entry name" value="Transposase_Tc1-like"/>
</dbReference>
<name>A0A5E8B293_9ASCO</name>
<dbReference type="AlphaFoldDB" id="A0A5E8B293"/>
<dbReference type="InterPro" id="IPR036397">
    <property type="entry name" value="RNaseH_sf"/>
</dbReference>